<feature type="chain" id="PRO_5031151166" evidence="1">
    <location>
        <begin position="25"/>
        <end position="149"/>
    </location>
</feature>
<organism evidence="2 3">
    <name type="scientific">Granulicella arctica</name>
    <dbReference type="NCBI Taxonomy" id="940613"/>
    <lineage>
        <taxon>Bacteria</taxon>
        <taxon>Pseudomonadati</taxon>
        <taxon>Acidobacteriota</taxon>
        <taxon>Terriglobia</taxon>
        <taxon>Terriglobales</taxon>
        <taxon>Acidobacteriaceae</taxon>
        <taxon>Granulicella</taxon>
    </lineage>
</organism>
<sequence length="149" mass="15702">MRIRYITAWLLAVLLFGGSTLASACDLSCQAHAAMSVCHQSFAEHAAMSAAAMPDSAMSMACGHCRHVSMVKAPDHQVSSTCEATECGHSVQPATSRAGESAFTVLWSPVLVAAEIVLADPPVHRGDDLRMAVPRGDPGFDPLLVSLRV</sequence>
<comment type="caution">
    <text evidence="2">The sequence shown here is derived from an EMBL/GenBank/DDBJ whole genome shotgun (WGS) entry which is preliminary data.</text>
</comment>
<dbReference type="Proteomes" id="UP000589520">
    <property type="component" value="Unassembled WGS sequence"/>
</dbReference>
<evidence type="ECO:0000313" key="2">
    <source>
        <dbReference type="EMBL" id="NYF80149.1"/>
    </source>
</evidence>
<dbReference type="PROSITE" id="PS51257">
    <property type="entry name" value="PROKAR_LIPOPROTEIN"/>
    <property type="match status" value="1"/>
</dbReference>
<dbReference type="EMBL" id="JACCCW010000002">
    <property type="protein sequence ID" value="NYF80149.1"/>
    <property type="molecule type" value="Genomic_DNA"/>
</dbReference>
<keyword evidence="3" id="KW-1185">Reference proteome</keyword>
<gene>
    <name evidence="2" type="ORF">HDF17_002469</name>
</gene>
<dbReference type="AlphaFoldDB" id="A0A7Y9PHS5"/>
<keyword evidence="1" id="KW-0732">Signal</keyword>
<proteinExistence type="predicted"/>
<protein>
    <submittedName>
        <fullName evidence="2">Putative CHY-type Zn-finger protein</fullName>
    </submittedName>
</protein>
<evidence type="ECO:0000256" key="1">
    <source>
        <dbReference type="SAM" id="SignalP"/>
    </source>
</evidence>
<dbReference type="RefSeq" id="WP_179491321.1">
    <property type="nucleotide sequence ID" value="NZ_JACCCW010000002.1"/>
</dbReference>
<feature type="signal peptide" evidence="1">
    <location>
        <begin position="1"/>
        <end position="24"/>
    </location>
</feature>
<name>A0A7Y9PHS5_9BACT</name>
<accession>A0A7Y9PHS5</accession>
<reference evidence="2 3" key="1">
    <citation type="submission" date="2020-07" db="EMBL/GenBank/DDBJ databases">
        <title>Genomic Encyclopedia of Type Strains, Phase IV (KMG-V): Genome sequencing to study the core and pangenomes of soil and plant-associated prokaryotes.</title>
        <authorList>
            <person name="Whitman W."/>
        </authorList>
    </citation>
    <scope>NUCLEOTIDE SEQUENCE [LARGE SCALE GENOMIC DNA]</scope>
    <source>
        <strain evidence="2 3">X4EP2</strain>
    </source>
</reference>
<evidence type="ECO:0000313" key="3">
    <source>
        <dbReference type="Proteomes" id="UP000589520"/>
    </source>
</evidence>